<evidence type="ECO:0000259" key="4">
    <source>
        <dbReference type="PROSITE" id="PS50893"/>
    </source>
</evidence>
<dbReference type="GO" id="GO:0016887">
    <property type="term" value="F:ATP hydrolysis activity"/>
    <property type="evidence" value="ECO:0007669"/>
    <property type="project" value="InterPro"/>
</dbReference>
<dbReference type="SUPFAM" id="SSF52540">
    <property type="entry name" value="P-loop containing nucleoside triphosphate hydrolases"/>
    <property type="match status" value="1"/>
</dbReference>
<accession>A0A951PLY1</accession>
<dbReference type="Gene3D" id="3.40.50.300">
    <property type="entry name" value="P-loop containing nucleotide triphosphate hydrolases"/>
    <property type="match status" value="1"/>
</dbReference>
<organism evidence="5 6">
    <name type="scientific">Symplocastrum torsivum CPER-KK1</name>
    <dbReference type="NCBI Taxonomy" id="450513"/>
    <lineage>
        <taxon>Bacteria</taxon>
        <taxon>Bacillati</taxon>
        <taxon>Cyanobacteriota</taxon>
        <taxon>Cyanophyceae</taxon>
        <taxon>Oscillatoriophycideae</taxon>
        <taxon>Oscillatoriales</taxon>
        <taxon>Microcoleaceae</taxon>
        <taxon>Symplocastrum</taxon>
    </lineage>
</organism>
<evidence type="ECO:0000256" key="1">
    <source>
        <dbReference type="ARBA" id="ARBA00022448"/>
    </source>
</evidence>
<dbReference type="PANTHER" id="PTHR24220:SF376">
    <property type="entry name" value="ABC TRANSPORTER"/>
    <property type="match status" value="1"/>
</dbReference>
<protein>
    <submittedName>
        <fullName evidence="5">DevA family ABC transporter ATP-binding protein</fullName>
    </submittedName>
</protein>
<dbReference type="InterPro" id="IPR003593">
    <property type="entry name" value="AAA+_ATPase"/>
</dbReference>
<dbReference type="GO" id="GO:0098796">
    <property type="term" value="C:membrane protein complex"/>
    <property type="evidence" value="ECO:0007669"/>
    <property type="project" value="UniProtKB-ARBA"/>
</dbReference>
<keyword evidence="1" id="KW-0813">Transport</keyword>
<evidence type="ECO:0000256" key="2">
    <source>
        <dbReference type="ARBA" id="ARBA00022741"/>
    </source>
</evidence>
<reference evidence="5" key="2">
    <citation type="journal article" date="2022" name="Microbiol. Resour. Announc.">
        <title>Metagenome Sequencing to Explore Phylogenomics of Terrestrial Cyanobacteria.</title>
        <authorList>
            <person name="Ward R.D."/>
            <person name="Stajich J.E."/>
            <person name="Johansen J.R."/>
            <person name="Huntemann M."/>
            <person name="Clum A."/>
            <person name="Foster B."/>
            <person name="Foster B."/>
            <person name="Roux S."/>
            <person name="Palaniappan K."/>
            <person name="Varghese N."/>
            <person name="Mukherjee S."/>
            <person name="Reddy T.B.K."/>
            <person name="Daum C."/>
            <person name="Copeland A."/>
            <person name="Chen I.A."/>
            <person name="Ivanova N.N."/>
            <person name="Kyrpides N.C."/>
            <person name="Shapiro N."/>
            <person name="Eloe-Fadrosh E.A."/>
            <person name="Pietrasiak N."/>
        </authorList>
    </citation>
    <scope>NUCLEOTIDE SEQUENCE</scope>
    <source>
        <strain evidence="5">CPER-KK1</strain>
    </source>
</reference>
<dbReference type="InterPro" id="IPR027417">
    <property type="entry name" value="P-loop_NTPase"/>
</dbReference>
<sequence>MTTNSVISIQNLDHYFGHSQLRKQVLFDINLEINAGEIIIMTGPSGSGKTTLLTLLGGLRSAQSGSLKVLGKELCGASQNQLTEARRQHGYIFQAHNLHGSLTALQNVKMGLELHKDISLEEMQTRSAQMLEQVGLGNRLNYYPDDLSGGQKQRVAIARALVSHPKIVLADEPTAALDKKSGRDVVEMMQKLAKEQGCTILLVTHDNRILDIADRIVYMEDGRLANNPKAAALVE</sequence>
<name>A0A951PLY1_9CYAN</name>
<dbReference type="GO" id="GO:0022857">
    <property type="term" value="F:transmembrane transporter activity"/>
    <property type="evidence" value="ECO:0007669"/>
    <property type="project" value="TreeGrafter"/>
</dbReference>
<dbReference type="GO" id="GO:0005886">
    <property type="term" value="C:plasma membrane"/>
    <property type="evidence" value="ECO:0007669"/>
    <property type="project" value="TreeGrafter"/>
</dbReference>
<dbReference type="GO" id="GO:0005524">
    <property type="term" value="F:ATP binding"/>
    <property type="evidence" value="ECO:0007669"/>
    <property type="project" value="UniProtKB-KW"/>
</dbReference>
<dbReference type="PROSITE" id="PS00211">
    <property type="entry name" value="ABC_TRANSPORTER_1"/>
    <property type="match status" value="1"/>
</dbReference>
<reference evidence="5" key="1">
    <citation type="submission" date="2021-05" db="EMBL/GenBank/DDBJ databases">
        <authorList>
            <person name="Pietrasiak N."/>
            <person name="Ward R."/>
            <person name="Stajich J.E."/>
            <person name="Kurbessoian T."/>
        </authorList>
    </citation>
    <scope>NUCLEOTIDE SEQUENCE</scope>
    <source>
        <strain evidence="5">CPER-KK1</strain>
    </source>
</reference>
<evidence type="ECO:0000256" key="3">
    <source>
        <dbReference type="ARBA" id="ARBA00022840"/>
    </source>
</evidence>
<dbReference type="AlphaFoldDB" id="A0A951PLY1"/>
<comment type="caution">
    <text evidence="5">The sequence shown here is derived from an EMBL/GenBank/DDBJ whole genome shotgun (WGS) entry which is preliminary data.</text>
</comment>
<feature type="domain" description="ABC transporter" evidence="4">
    <location>
        <begin position="7"/>
        <end position="234"/>
    </location>
</feature>
<evidence type="ECO:0000313" key="6">
    <source>
        <dbReference type="Proteomes" id="UP000753908"/>
    </source>
</evidence>
<keyword evidence="3 5" id="KW-0067">ATP-binding</keyword>
<dbReference type="Proteomes" id="UP000753908">
    <property type="component" value="Unassembled WGS sequence"/>
</dbReference>
<dbReference type="InterPro" id="IPR017871">
    <property type="entry name" value="ABC_transporter-like_CS"/>
</dbReference>
<dbReference type="SMART" id="SM00382">
    <property type="entry name" value="AAA"/>
    <property type="match status" value="1"/>
</dbReference>
<evidence type="ECO:0000313" key="5">
    <source>
        <dbReference type="EMBL" id="MBW4545409.1"/>
    </source>
</evidence>
<dbReference type="InterPro" id="IPR017911">
    <property type="entry name" value="MacB-like_ATP-bd"/>
</dbReference>
<keyword evidence="2" id="KW-0547">Nucleotide-binding</keyword>
<dbReference type="NCBIfam" id="TIGR02982">
    <property type="entry name" value="heterocyst_DevA"/>
    <property type="match status" value="1"/>
</dbReference>
<dbReference type="EMBL" id="JAHHIF010000015">
    <property type="protein sequence ID" value="MBW4545409.1"/>
    <property type="molecule type" value="Genomic_DNA"/>
</dbReference>
<dbReference type="FunFam" id="3.40.50.300:FF:000032">
    <property type="entry name" value="Export ABC transporter ATP-binding protein"/>
    <property type="match status" value="1"/>
</dbReference>
<dbReference type="InterPro" id="IPR014324">
    <property type="entry name" value="ABC_heterocyst_DevA"/>
</dbReference>
<dbReference type="PROSITE" id="PS50893">
    <property type="entry name" value="ABC_TRANSPORTER_2"/>
    <property type="match status" value="1"/>
</dbReference>
<dbReference type="InterPro" id="IPR015854">
    <property type="entry name" value="ABC_transpr_LolD-like"/>
</dbReference>
<dbReference type="Pfam" id="PF00005">
    <property type="entry name" value="ABC_tran"/>
    <property type="match status" value="1"/>
</dbReference>
<dbReference type="InterPro" id="IPR003439">
    <property type="entry name" value="ABC_transporter-like_ATP-bd"/>
</dbReference>
<proteinExistence type="predicted"/>
<gene>
    <name evidence="5" type="ORF">KME25_13315</name>
</gene>
<dbReference type="PANTHER" id="PTHR24220">
    <property type="entry name" value="IMPORT ATP-BINDING PROTEIN"/>
    <property type="match status" value="1"/>
</dbReference>
<dbReference type="CDD" id="cd03255">
    <property type="entry name" value="ABC_MJ0796_LolCDE_FtsE"/>
    <property type="match status" value="1"/>
</dbReference>